<protein>
    <submittedName>
        <fullName evidence="1">Uncharacterized protein</fullName>
    </submittedName>
</protein>
<keyword evidence="2" id="KW-1185">Reference proteome</keyword>
<dbReference type="AlphaFoldDB" id="A0A3P7IHL4"/>
<name>A0A3P7IHL4_STRVU</name>
<organism evidence="1 2">
    <name type="scientific">Strongylus vulgaris</name>
    <name type="common">Blood worm</name>
    <dbReference type="NCBI Taxonomy" id="40348"/>
    <lineage>
        <taxon>Eukaryota</taxon>
        <taxon>Metazoa</taxon>
        <taxon>Ecdysozoa</taxon>
        <taxon>Nematoda</taxon>
        <taxon>Chromadorea</taxon>
        <taxon>Rhabditida</taxon>
        <taxon>Rhabditina</taxon>
        <taxon>Rhabditomorpha</taxon>
        <taxon>Strongyloidea</taxon>
        <taxon>Strongylidae</taxon>
        <taxon>Strongylus</taxon>
    </lineage>
</organism>
<dbReference type="EMBL" id="UYYB01025585">
    <property type="protein sequence ID" value="VDM72490.1"/>
    <property type="molecule type" value="Genomic_DNA"/>
</dbReference>
<evidence type="ECO:0000313" key="2">
    <source>
        <dbReference type="Proteomes" id="UP000270094"/>
    </source>
</evidence>
<sequence>MLECWRYVARDRPTFRQIVEHLIPLASEQFREASWIYNHPTTEYPSDTEPNYVPEGHGIRPLATTEPVDEALIEKCYNRAAAAKVNHDTVENDFLKSELRTNVVK</sequence>
<evidence type="ECO:0000313" key="1">
    <source>
        <dbReference type="EMBL" id="VDM72490.1"/>
    </source>
</evidence>
<dbReference type="Proteomes" id="UP000270094">
    <property type="component" value="Unassembled WGS sequence"/>
</dbReference>
<reference evidence="1 2" key="1">
    <citation type="submission" date="2018-11" db="EMBL/GenBank/DDBJ databases">
        <authorList>
            <consortium name="Pathogen Informatics"/>
        </authorList>
    </citation>
    <scope>NUCLEOTIDE SEQUENCE [LARGE SCALE GENOMIC DNA]</scope>
</reference>
<accession>A0A3P7IHL4</accession>
<proteinExistence type="predicted"/>
<dbReference type="OrthoDB" id="5806541at2759"/>
<gene>
    <name evidence="1" type="ORF">SVUK_LOCUS7488</name>
</gene>